<dbReference type="PANTHER" id="PTHR30336">
    <property type="entry name" value="INNER MEMBRANE PROTEIN, PROBABLE PERMEASE"/>
    <property type="match status" value="1"/>
</dbReference>
<feature type="transmembrane region" description="Helical" evidence="1">
    <location>
        <begin position="317"/>
        <end position="335"/>
    </location>
</feature>
<name>A0ABP6MK14_9ACTN</name>
<dbReference type="CDD" id="cd06259">
    <property type="entry name" value="YdcF-like"/>
    <property type="match status" value="1"/>
</dbReference>
<dbReference type="PANTHER" id="PTHR30336:SF18">
    <property type="entry name" value="MEMBRANE PROTEIN"/>
    <property type="match status" value="1"/>
</dbReference>
<feature type="domain" description="DUF218" evidence="2">
    <location>
        <begin position="161"/>
        <end position="300"/>
    </location>
</feature>
<evidence type="ECO:0000259" key="2">
    <source>
        <dbReference type="Pfam" id="PF02698"/>
    </source>
</evidence>
<reference evidence="4" key="1">
    <citation type="journal article" date="2019" name="Int. J. Syst. Evol. Microbiol.">
        <title>The Global Catalogue of Microorganisms (GCM) 10K type strain sequencing project: providing services to taxonomists for standard genome sequencing and annotation.</title>
        <authorList>
            <consortium name="The Broad Institute Genomics Platform"/>
            <consortium name="The Broad Institute Genome Sequencing Center for Infectious Disease"/>
            <person name="Wu L."/>
            <person name="Ma J."/>
        </authorList>
    </citation>
    <scope>NUCLEOTIDE SEQUENCE [LARGE SCALE GENOMIC DNA]</scope>
    <source>
        <strain evidence="4">JCM 9092</strain>
    </source>
</reference>
<dbReference type="InterPro" id="IPR003848">
    <property type="entry name" value="DUF218"/>
</dbReference>
<dbReference type="InterPro" id="IPR051599">
    <property type="entry name" value="Cell_Envelope_Assoc"/>
</dbReference>
<evidence type="ECO:0000313" key="3">
    <source>
        <dbReference type="EMBL" id="GAA3114458.1"/>
    </source>
</evidence>
<comment type="caution">
    <text evidence="3">The sequence shown here is derived from an EMBL/GenBank/DDBJ whole genome shotgun (WGS) entry which is preliminary data.</text>
</comment>
<organism evidence="3 4">
    <name type="scientific">Streptomyces rectiviolaceus</name>
    <dbReference type="NCBI Taxonomy" id="332591"/>
    <lineage>
        <taxon>Bacteria</taxon>
        <taxon>Bacillati</taxon>
        <taxon>Actinomycetota</taxon>
        <taxon>Actinomycetes</taxon>
        <taxon>Kitasatosporales</taxon>
        <taxon>Streptomycetaceae</taxon>
        <taxon>Streptomyces</taxon>
    </lineage>
</organism>
<feature type="transmembrane region" description="Helical" evidence="1">
    <location>
        <begin position="27"/>
        <end position="46"/>
    </location>
</feature>
<dbReference type="Pfam" id="PF02698">
    <property type="entry name" value="DUF218"/>
    <property type="match status" value="1"/>
</dbReference>
<dbReference type="Proteomes" id="UP001501637">
    <property type="component" value="Unassembled WGS sequence"/>
</dbReference>
<feature type="transmembrane region" description="Helical" evidence="1">
    <location>
        <begin position="130"/>
        <end position="150"/>
    </location>
</feature>
<keyword evidence="1" id="KW-0812">Transmembrane</keyword>
<sequence length="342" mass="36891">MRMLVYAPAALLFLVFCVRVVRERRKFSNAVVLGLAILCALAAWIAQLVRSGSASGQAVAWALLVLGALSILVLTCFLFLNGLQVVRKEGRSPTNLLSLVAALCMLTVVGLLVTAVVVRTPVWVGVGATASGLAAYLAFLFLCFVFYAFLYGRLRVRRKADYVVVLGSGLVGGSTVPPLLASRLKRAQAVHARLAERGGSPVLITSGGQGPDEDVPESHAMADHLIAHGFPADLIEREDRSTTTEENLRFSKAIMERTTPDYRCVVVTNNYHAFRAALTARRTGIRGQVVGAPTAAYFWPIATIREFAAILVAYKRTNVAIGLLLVLAGVLAWWARQQNISG</sequence>
<protein>
    <submittedName>
        <fullName evidence="3">YdcF family protein</fullName>
    </submittedName>
</protein>
<keyword evidence="4" id="KW-1185">Reference proteome</keyword>
<dbReference type="EMBL" id="BAAAUG010000069">
    <property type="protein sequence ID" value="GAA3114458.1"/>
    <property type="molecule type" value="Genomic_DNA"/>
</dbReference>
<feature type="transmembrane region" description="Helical" evidence="1">
    <location>
        <begin position="58"/>
        <end position="80"/>
    </location>
</feature>
<evidence type="ECO:0000313" key="4">
    <source>
        <dbReference type="Proteomes" id="UP001501637"/>
    </source>
</evidence>
<gene>
    <name evidence="3" type="ORF">GCM10010449_40840</name>
</gene>
<evidence type="ECO:0000256" key="1">
    <source>
        <dbReference type="SAM" id="Phobius"/>
    </source>
</evidence>
<keyword evidence="1" id="KW-1133">Transmembrane helix</keyword>
<dbReference type="InterPro" id="IPR014729">
    <property type="entry name" value="Rossmann-like_a/b/a_fold"/>
</dbReference>
<dbReference type="Gene3D" id="3.40.50.620">
    <property type="entry name" value="HUPs"/>
    <property type="match status" value="1"/>
</dbReference>
<accession>A0ABP6MK14</accession>
<keyword evidence="1" id="KW-0472">Membrane</keyword>
<proteinExistence type="predicted"/>
<feature type="transmembrane region" description="Helical" evidence="1">
    <location>
        <begin position="96"/>
        <end position="118"/>
    </location>
</feature>